<proteinExistence type="predicted"/>
<dbReference type="InterPro" id="IPR029058">
    <property type="entry name" value="AB_hydrolase_fold"/>
</dbReference>
<reference evidence="2 3" key="1">
    <citation type="submission" date="2020-03" db="EMBL/GenBank/DDBJ databases">
        <title>Genomic Encyclopedia of Type Strains, Phase IV (KMG-IV): sequencing the most valuable type-strain genomes for metagenomic binning, comparative biology and taxonomic classification.</title>
        <authorList>
            <person name="Goeker M."/>
        </authorList>
    </citation>
    <scope>NUCLEOTIDE SEQUENCE [LARGE SCALE GENOMIC DNA]</scope>
    <source>
        <strain evidence="2 3">DSM 26613</strain>
    </source>
</reference>
<keyword evidence="2" id="KW-0378">Hydrolase</keyword>
<evidence type="ECO:0000313" key="2">
    <source>
        <dbReference type="EMBL" id="NJB66029.1"/>
    </source>
</evidence>
<gene>
    <name evidence="2" type="ORF">GGR41_002284</name>
</gene>
<evidence type="ECO:0000259" key="1">
    <source>
        <dbReference type="Pfam" id="PF00561"/>
    </source>
</evidence>
<dbReference type="PANTHER" id="PTHR43433">
    <property type="entry name" value="HYDROLASE, ALPHA/BETA FOLD FAMILY PROTEIN"/>
    <property type="match status" value="1"/>
</dbReference>
<dbReference type="PANTHER" id="PTHR43433:SF4">
    <property type="entry name" value="NON-HEME CHLOROPEROXIDASE-RELATED"/>
    <property type="match status" value="1"/>
</dbReference>
<accession>A0ABX0WTE0</accession>
<dbReference type="Proteomes" id="UP000783934">
    <property type="component" value="Unassembled WGS sequence"/>
</dbReference>
<name>A0ABX0WTE0_9BURK</name>
<dbReference type="EC" id="3.1.1.24" evidence="2"/>
<dbReference type="PRINTS" id="PR00111">
    <property type="entry name" value="ABHYDROLASE"/>
</dbReference>
<organism evidence="2 3">
    <name type="scientific">Paenalcaligenes hominis</name>
    <dbReference type="NCBI Taxonomy" id="643674"/>
    <lineage>
        <taxon>Bacteria</taxon>
        <taxon>Pseudomonadati</taxon>
        <taxon>Pseudomonadota</taxon>
        <taxon>Betaproteobacteria</taxon>
        <taxon>Burkholderiales</taxon>
        <taxon>Alcaligenaceae</taxon>
        <taxon>Paenalcaligenes</taxon>
    </lineage>
</organism>
<dbReference type="EMBL" id="JAATIZ010000004">
    <property type="protein sequence ID" value="NJB66029.1"/>
    <property type="molecule type" value="Genomic_DNA"/>
</dbReference>
<dbReference type="SUPFAM" id="SSF53474">
    <property type="entry name" value="alpha/beta-Hydrolases"/>
    <property type="match status" value="1"/>
</dbReference>
<dbReference type="InterPro" id="IPR000073">
    <property type="entry name" value="AB_hydrolase_1"/>
</dbReference>
<dbReference type="InterPro" id="IPR026968">
    <property type="entry name" value="PcaD/CatD"/>
</dbReference>
<protein>
    <submittedName>
        <fullName evidence="2">3-oxoadipate enol-lactonase</fullName>
        <ecNumber evidence="2">3.1.1.24</ecNumber>
    </submittedName>
</protein>
<dbReference type="GO" id="GO:0047570">
    <property type="term" value="F:3-oxoadipate enol-lactonase activity"/>
    <property type="evidence" value="ECO:0007669"/>
    <property type="project" value="UniProtKB-EC"/>
</dbReference>
<evidence type="ECO:0000313" key="3">
    <source>
        <dbReference type="Proteomes" id="UP000783934"/>
    </source>
</evidence>
<sequence length="271" mass="29481">MNQFPFQLDTVRGVFRVMVEGDAHAPTLLLSNSLGTTLEMWDPQINALTKQFRVVRYDTRGHGGSDITSGPYSFEQLGLDALAILDALQIEKASFCGVSMGGHTGLWLGIHAAERFEAIVVSNSAAKIGTEKGWEERAALLRQGGQQSMQELAQTAPERWFTPQYIQHHAATVQEAQAQLAQQKVEGYAACCDALAQSDLRADLHRIAIPTLFIAGLFDPVTTVEDAKNMQAAVIGSELVVLDASHLSNIEVPQAFNDGLVYFLNSVLNLA</sequence>
<comment type="caution">
    <text evidence="2">The sequence shown here is derived from an EMBL/GenBank/DDBJ whole genome shotgun (WGS) entry which is preliminary data.</text>
</comment>
<dbReference type="PRINTS" id="PR00412">
    <property type="entry name" value="EPOXHYDRLASE"/>
</dbReference>
<dbReference type="NCBIfam" id="TIGR02427">
    <property type="entry name" value="protocat_pcaD"/>
    <property type="match status" value="1"/>
</dbReference>
<dbReference type="RefSeq" id="WP_167661932.1">
    <property type="nucleotide sequence ID" value="NZ_BMCQ01000005.1"/>
</dbReference>
<feature type="domain" description="AB hydrolase-1" evidence="1">
    <location>
        <begin position="26"/>
        <end position="251"/>
    </location>
</feature>
<dbReference type="InterPro" id="IPR000639">
    <property type="entry name" value="Epox_hydrolase-like"/>
</dbReference>
<dbReference type="Gene3D" id="3.40.50.1820">
    <property type="entry name" value="alpha/beta hydrolase"/>
    <property type="match status" value="1"/>
</dbReference>
<dbReference type="Pfam" id="PF00561">
    <property type="entry name" value="Abhydrolase_1"/>
    <property type="match status" value="1"/>
</dbReference>
<keyword evidence="3" id="KW-1185">Reference proteome</keyword>
<dbReference type="InterPro" id="IPR050471">
    <property type="entry name" value="AB_hydrolase"/>
</dbReference>